<sequence length="39" mass="4624">MRMGMPKYLIIAFGSSVFPFSFNDLGKWNGDDRPRRRFI</sequence>
<organism evidence="1 2">
    <name type="scientific">Rubroshorea leprosula</name>
    <dbReference type="NCBI Taxonomy" id="152421"/>
    <lineage>
        <taxon>Eukaryota</taxon>
        <taxon>Viridiplantae</taxon>
        <taxon>Streptophyta</taxon>
        <taxon>Embryophyta</taxon>
        <taxon>Tracheophyta</taxon>
        <taxon>Spermatophyta</taxon>
        <taxon>Magnoliopsida</taxon>
        <taxon>eudicotyledons</taxon>
        <taxon>Gunneridae</taxon>
        <taxon>Pentapetalae</taxon>
        <taxon>rosids</taxon>
        <taxon>malvids</taxon>
        <taxon>Malvales</taxon>
        <taxon>Dipterocarpaceae</taxon>
        <taxon>Rubroshorea</taxon>
    </lineage>
</organism>
<dbReference type="AlphaFoldDB" id="A0AAV5MFA9"/>
<accession>A0AAV5MFA9</accession>
<protein>
    <submittedName>
        <fullName evidence="1">Uncharacterized protein</fullName>
    </submittedName>
</protein>
<gene>
    <name evidence="1" type="ORF">SLEP1_g54556</name>
</gene>
<comment type="caution">
    <text evidence="1">The sequence shown here is derived from an EMBL/GenBank/DDBJ whole genome shotgun (WGS) entry which is preliminary data.</text>
</comment>
<dbReference type="Proteomes" id="UP001054252">
    <property type="component" value="Unassembled WGS sequence"/>
</dbReference>
<evidence type="ECO:0000313" key="2">
    <source>
        <dbReference type="Proteomes" id="UP001054252"/>
    </source>
</evidence>
<dbReference type="EMBL" id="BPVZ01000233">
    <property type="protein sequence ID" value="GKV47679.1"/>
    <property type="molecule type" value="Genomic_DNA"/>
</dbReference>
<proteinExistence type="predicted"/>
<keyword evidence="2" id="KW-1185">Reference proteome</keyword>
<reference evidence="1 2" key="1">
    <citation type="journal article" date="2021" name="Commun. Biol.">
        <title>The genome of Shorea leprosula (Dipterocarpaceae) highlights the ecological relevance of drought in aseasonal tropical rainforests.</title>
        <authorList>
            <person name="Ng K.K.S."/>
            <person name="Kobayashi M.J."/>
            <person name="Fawcett J.A."/>
            <person name="Hatakeyama M."/>
            <person name="Paape T."/>
            <person name="Ng C.H."/>
            <person name="Ang C.C."/>
            <person name="Tnah L.H."/>
            <person name="Lee C.T."/>
            <person name="Nishiyama T."/>
            <person name="Sese J."/>
            <person name="O'Brien M.J."/>
            <person name="Copetti D."/>
            <person name="Mohd Noor M.I."/>
            <person name="Ong R.C."/>
            <person name="Putra M."/>
            <person name="Sireger I.Z."/>
            <person name="Indrioko S."/>
            <person name="Kosugi Y."/>
            <person name="Izuno A."/>
            <person name="Isagi Y."/>
            <person name="Lee S.L."/>
            <person name="Shimizu K.K."/>
        </authorList>
    </citation>
    <scope>NUCLEOTIDE SEQUENCE [LARGE SCALE GENOMIC DNA]</scope>
    <source>
        <strain evidence="1">214</strain>
    </source>
</reference>
<evidence type="ECO:0000313" key="1">
    <source>
        <dbReference type="EMBL" id="GKV47679.1"/>
    </source>
</evidence>
<name>A0AAV5MFA9_9ROSI</name>